<dbReference type="HOGENOM" id="CLU_1609531_0_0_5"/>
<dbReference type="BioCyc" id="RSPH349102:G1G8M-3555-MONOMER"/>
<gene>
    <name evidence="3" type="ordered locus">Rsph17025_3449</name>
</gene>
<evidence type="ECO:0000256" key="1">
    <source>
        <dbReference type="SAM" id="MobiDB-lite"/>
    </source>
</evidence>
<dbReference type="Gene3D" id="1.20.950.20">
    <property type="entry name" value="Transmembrane di-heme cytochromes, Chain C"/>
    <property type="match status" value="1"/>
</dbReference>
<accession>A4WY62</accession>
<evidence type="ECO:0000256" key="2">
    <source>
        <dbReference type="SAM" id="Phobius"/>
    </source>
</evidence>
<reference evidence="3" key="1">
    <citation type="submission" date="2007-04" db="EMBL/GenBank/DDBJ databases">
        <title>Complete sequence of plasmid pRSPA01 of Rhodobacter sphaeroides ATCC 17025.</title>
        <authorList>
            <consortium name="US DOE Joint Genome Institute"/>
            <person name="Copeland A."/>
            <person name="Lucas S."/>
            <person name="Lapidus A."/>
            <person name="Barry K."/>
            <person name="Detter J.C."/>
            <person name="Glavina del Rio T."/>
            <person name="Hammon N."/>
            <person name="Israni S."/>
            <person name="Dalin E."/>
            <person name="Tice H."/>
            <person name="Pitluck S."/>
            <person name="Chertkov O."/>
            <person name="Brettin T."/>
            <person name="Bruce D."/>
            <person name="Han C."/>
            <person name="Schmutz J."/>
            <person name="Larimer F."/>
            <person name="Land M."/>
            <person name="Hauser L."/>
            <person name="Kyrpides N."/>
            <person name="Kim E."/>
            <person name="Richardson P."/>
            <person name="Mackenzie C."/>
            <person name="Choudhary M."/>
            <person name="Donohue T.J."/>
            <person name="Kaplan S."/>
        </authorList>
    </citation>
    <scope>NUCLEOTIDE SEQUENCE [LARGE SCALE GENOMIC DNA]</scope>
    <source>
        <strain evidence="3">ATCC 17025</strain>
        <plasmid evidence="3">pRSPA01</plasmid>
    </source>
</reference>
<name>A4WY62_CERS5</name>
<dbReference type="KEGG" id="rsq:Rsph17025_3449"/>
<evidence type="ECO:0000313" key="3">
    <source>
        <dbReference type="EMBL" id="ABP72326.1"/>
    </source>
</evidence>
<dbReference type="AlphaFoldDB" id="A4WY62"/>
<feature type="region of interest" description="Disordered" evidence="1">
    <location>
        <begin position="113"/>
        <end position="139"/>
    </location>
</feature>
<dbReference type="InterPro" id="IPR016174">
    <property type="entry name" value="Di-haem_cyt_TM"/>
</dbReference>
<keyword evidence="2" id="KW-0812">Transmembrane</keyword>
<feature type="transmembrane region" description="Helical" evidence="2">
    <location>
        <begin position="30"/>
        <end position="48"/>
    </location>
</feature>
<keyword evidence="3" id="KW-0614">Plasmid</keyword>
<dbReference type="EMBL" id="CP000662">
    <property type="protein sequence ID" value="ABP72326.1"/>
    <property type="molecule type" value="Genomic_DNA"/>
</dbReference>
<protein>
    <submittedName>
        <fullName evidence="3">Uncharacterized protein</fullName>
    </submittedName>
</protein>
<organism evidence="3">
    <name type="scientific">Cereibacter sphaeroides (strain ATCC 17025 / ATH 2.4.3)</name>
    <name type="common">Rhodobacter sphaeroides</name>
    <dbReference type="NCBI Taxonomy" id="349102"/>
    <lineage>
        <taxon>Bacteria</taxon>
        <taxon>Pseudomonadati</taxon>
        <taxon>Pseudomonadota</taxon>
        <taxon>Alphaproteobacteria</taxon>
        <taxon>Rhodobacterales</taxon>
        <taxon>Paracoccaceae</taxon>
        <taxon>Cereibacter</taxon>
    </lineage>
</organism>
<dbReference type="GO" id="GO:0022904">
    <property type="term" value="P:respiratory electron transport chain"/>
    <property type="evidence" value="ECO:0007669"/>
    <property type="project" value="InterPro"/>
</dbReference>
<keyword evidence="2" id="KW-1133">Transmembrane helix</keyword>
<proteinExistence type="predicted"/>
<dbReference type="GO" id="GO:0016020">
    <property type="term" value="C:membrane"/>
    <property type="evidence" value="ECO:0007669"/>
    <property type="project" value="InterPro"/>
</dbReference>
<geneLocation type="plasmid" evidence="3">
    <name>pRSPA01</name>
</geneLocation>
<dbReference type="SUPFAM" id="SSF81342">
    <property type="entry name" value="Transmembrane di-heme cytochromes"/>
    <property type="match status" value="1"/>
</dbReference>
<sequence length="165" mass="17860">MTRRISALPFSSSAPSIVPPSEEVSSARPWSGFLILALVLFSLAWGFLGPRHARSADFVARPARLLRHLDDILRGRPRRCLGHNPAGGAMVLALLVASTRWCRSGQFREMPSGAREAAHASCPQLPSTPASHSARRDQRRRPVTFFTAIAIAFGCRRGPPASAPA</sequence>
<keyword evidence="2" id="KW-0472">Membrane</keyword>